<sequence>MYTHIPDNLCYSAQTEWSDSSKSDVTCVPKSEVSDALPLPILIEIQNCVDQSFLSSLIRYCTHVYGRYKMLSVVLAIAVKCFSSVDFETEFVTDNSEHLSETGVSIGPRNVVLFQPNQSRNT</sequence>
<reference evidence="1" key="1">
    <citation type="journal article" date="2016" name="Proc. Natl. Acad. Sci. U.S.A.">
        <title>Lipid metabolic changes in an early divergent fungus govern the establishment of a mutualistic symbiosis with endobacteria.</title>
        <authorList>
            <person name="Lastovetsky O.A."/>
            <person name="Gaspar M.L."/>
            <person name="Mondo S.J."/>
            <person name="LaButti K.M."/>
            <person name="Sandor L."/>
            <person name="Grigoriev I.V."/>
            <person name="Henry S.A."/>
            <person name="Pawlowska T.E."/>
        </authorList>
    </citation>
    <scope>NUCLEOTIDE SEQUENCE [LARGE SCALE GENOMIC DNA]</scope>
    <source>
        <strain evidence="1">ATCC 52814</strain>
    </source>
</reference>
<dbReference type="EMBL" id="KV922048">
    <property type="protein sequence ID" value="ORE02485.1"/>
    <property type="molecule type" value="Genomic_DNA"/>
</dbReference>
<dbReference type="AlphaFoldDB" id="A0A1X0QRT6"/>
<dbReference type="VEuPathDB" id="FungiDB:BCV72DRAFT_317792"/>
<accession>A0A1X0QRT6</accession>
<name>A0A1X0QRT6_RHIZD</name>
<dbReference type="Proteomes" id="UP000242414">
    <property type="component" value="Unassembled WGS sequence"/>
</dbReference>
<gene>
    <name evidence="1" type="ORF">BCV72DRAFT_317792</name>
</gene>
<proteinExistence type="predicted"/>
<organism evidence="1">
    <name type="scientific">Rhizopus microsporus var. microsporus</name>
    <dbReference type="NCBI Taxonomy" id="86635"/>
    <lineage>
        <taxon>Eukaryota</taxon>
        <taxon>Fungi</taxon>
        <taxon>Fungi incertae sedis</taxon>
        <taxon>Mucoromycota</taxon>
        <taxon>Mucoromycotina</taxon>
        <taxon>Mucoromycetes</taxon>
        <taxon>Mucorales</taxon>
        <taxon>Mucorineae</taxon>
        <taxon>Rhizopodaceae</taxon>
        <taxon>Rhizopus</taxon>
    </lineage>
</organism>
<evidence type="ECO:0000313" key="1">
    <source>
        <dbReference type="EMBL" id="ORE02485.1"/>
    </source>
</evidence>
<protein>
    <submittedName>
        <fullName evidence="1">Uncharacterized protein</fullName>
    </submittedName>
</protein>